<sequence length="365" mass="41073">MEVQYTSESSDSESREDKTVDISHRNLRANEVEDRLSQMYLKPLKISEIENVFLHHNKLSTIPMAVLKFTNLQVLDISSNNLTEIPDVINQCPIVTLIAKNNKLTNESLPKVMFAGGKTIKEINLSGNRLENFPEQLLELRNLKYLYLGGNQIGSIPTTVSKMQSLQLLSMSGNQLKDVPETVGKLKNLQALVLADNLIERLPPSIANLKKLSSLLLHKNRLRTLPREIISLKNLNELSLRDNPLVKRFVSDMTLNPPSLLELAGRAVRFAGLKPGPSDIPWTLVEYLNCANCCVNPKCKGVYFDNRVEHIKFVDFCGKYRVPLLQYLCSSKCIEDASLPDPYSSSSSDEEPEANSYMMRKVLLG</sequence>
<dbReference type="InterPro" id="IPR003591">
    <property type="entry name" value="Leu-rich_rpt_typical-subtyp"/>
</dbReference>
<keyword evidence="2" id="KW-0677">Repeat</keyword>
<accession>A0A336KQ08</accession>
<evidence type="ECO:0000256" key="3">
    <source>
        <dbReference type="SAM" id="MobiDB-lite"/>
    </source>
</evidence>
<gene>
    <name evidence="5" type="primary">CSON014292</name>
</gene>
<dbReference type="SMART" id="SM00369">
    <property type="entry name" value="LRR_TYP"/>
    <property type="match status" value="5"/>
</dbReference>
<dbReference type="EMBL" id="UFQS01000789">
    <property type="protein sequence ID" value="SSX06894.1"/>
    <property type="molecule type" value="Genomic_DNA"/>
</dbReference>
<evidence type="ECO:0000256" key="2">
    <source>
        <dbReference type="ARBA" id="ARBA00022737"/>
    </source>
</evidence>
<proteinExistence type="predicted"/>
<dbReference type="AlphaFoldDB" id="A0A336KQ08"/>
<feature type="domain" description="Disease resistance R13L4/SHOC-2-like LRR" evidence="4">
    <location>
        <begin position="166"/>
        <end position="243"/>
    </location>
</feature>
<evidence type="ECO:0000313" key="6">
    <source>
        <dbReference type="EMBL" id="SSX27238.1"/>
    </source>
</evidence>
<dbReference type="PANTHER" id="PTHR48051:SF53">
    <property type="entry name" value="LEUCINE RICH REPEAT CONTAINING 58"/>
    <property type="match status" value="1"/>
</dbReference>
<dbReference type="GO" id="GO:0005737">
    <property type="term" value="C:cytoplasm"/>
    <property type="evidence" value="ECO:0007669"/>
    <property type="project" value="TreeGrafter"/>
</dbReference>
<dbReference type="EMBL" id="UFQT01000789">
    <property type="protein sequence ID" value="SSX27238.1"/>
    <property type="molecule type" value="Genomic_DNA"/>
</dbReference>
<organism evidence="5">
    <name type="scientific">Culicoides sonorensis</name>
    <name type="common">Biting midge</name>
    <dbReference type="NCBI Taxonomy" id="179676"/>
    <lineage>
        <taxon>Eukaryota</taxon>
        <taxon>Metazoa</taxon>
        <taxon>Ecdysozoa</taxon>
        <taxon>Arthropoda</taxon>
        <taxon>Hexapoda</taxon>
        <taxon>Insecta</taxon>
        <taxon>Pterygota</taxon>
        <taxon>Neoptera</taxon>
        <taxon>Endopterygota</taxon>
        <taxon>Diptera</taxon>
        <taxon>Nematocera</taxon>
        <taxon>Chironomoidea</taxon>
        <taxon>Ceratopogonidae</taxon>
        <taxon>Ceratopogoninae</taxon>
        <taxon>Culicoides</taxon>
        <taxon>Monoculicoides</taxon>
    </lineage>
</organism>
<dbReference type="PANTHER" id="PTHR48051">
    <property type="match status" value="1"/>
</dbReference>
<name>A0A336KQ08_CULSO</name>
<dbReference type="InterPro" id="IPR050216">
    <property type="entry name" value="LRR_domain-containing"/>
</dbReference>
<dbReference type="SUPFAM" id="SSF52058">
    <property type="entry name" value="L domain-like"/>
    <property type="match status" value="1"/>
</dbReference>
<evidence type="ECO:0000256" key="1">
    <source>
        <dbReference type="ARBA" id="ARBA00022614"/>
    </source>
</evidence>
<protein>
    <submittedName>
        <fullName evidence="5">CSON014292 protein</fullName>
    </submittedName>
</protein>
<dbReference type="VEuPathDB" id="VectorBase:CSON014292"/>
<evidence type="ECO:0000259" key="4">
    <source>
        <dbReference type="Pfam" id="PF23598"/>
    </source>
</evidence>
<dbReference type="InterPro" id="IPR001611">
    <property type="entry name" value="Leu-rich_rpt"/>
</dbReference>
<dbReference type="Gene3D" id="3.80.10.10">
    <property type="entry name" value="Ribonuclease Inhibitor"/>
    <property type="match status" value="1"/>
</dbReference>
<dbReference type="Pfam" id="PF00560">
    <property type="entry name" value="LRR_1"/>
    <property type="match status" value="1"/>
</dbReference>
<feature type="region of interest" description="Disordered" evidence="3">
    <location>
        <begin position="1"/>
        <end position="20"/>
    </location>
</feature>
<dbReference type="Pfam" id="PF13855">
    <property type="entry name" value="LRR_8"/>
    <property type="match status" value="1"/>
</dbReference>
<dbReference type="Pfam" id="PF23598">
    <property type="entry name" value="LRR_14"/>
    <property type="match status" value="1"/>
</dbReference>
<dbReference type="OMA" id="GLSQWFP"/>
<dbReference type="SMART" id="SM00365">
    <property type="entry name" value="LRR_SD22"/>
    <property type="match status" value="4"/>
</dbReference>
<dbReference type="SMART" id="SM00364">
    <property type="entry name" value="LRR_BAC"/>
    <property type="match status" value="5"/>
</dbReference>
<dbReference type="InterPro" id="IPR032675">
    <property type="entry name" value="LRR_dom_sf"/>
</dbReference>
<dbReference type="PROSITE" id="PS51450">
    <property type="entry name" value="LRR"/>
    <property type="match status" value="2"/>
</dbReference>
<evidence type="ECO:0000313" key="5">
    <source>
        <dbReference type="EMBL" id="SSX06894.1"/>
    </source>
</evidence>
<reference evidence="5" key="1">
    <citation type="submission" date="2018-04" db="EMBL/GenBank/DDBJ databases">
        <authorList>
            <person name="Go L.Y."/>
            <person name="Mitchell J.A."/>
        </authorList>
    </citation>
    <scope>NUCLEOTIDE SEQUENCE</scope>
    <source>
        <tissue evidence="5">Whole organism</tissue>
    </source>
</reference>
<reference evidence="6" key="2">
    <citation type="submission" date="2018-07" db="EMBL/GenBank/DDBJ databases">
        <authorList>
            <person name="Quirk P.G."/>
            <person name="Krulwich T.A."/>
        </authorList>
    </citation>
    <scope>NUCLEOTIDE SEQUENCE</scope>
</reference>
<keyword evidence="1" id="KW-0433">Leucine-rich repeat</keyword>
<dbReference type="InterPro" id="IPR055414">
    <property type="entry name" value="LRR_R13L4/SHOC2-like"/>
</dbReference>